<accession>A0A6L8LD95</accession>
<dbReference type="GO" id="GO:0006935">
    <property type="term" value="P:chemotaxis"/>
    <property type="evidence" value="ECO:0007669"/>
    <property type="project" value="InterPro"/>
</dbReference>
<dbReference type="Gene3D" id="2.30.30.40">
    <property type="entry name" value="SH3 Domains"/>
    <property type="match status" value="1"/>
</dbReference>
<evidence type="ECO:0000256" key="3">
    <source>
        <dbReference type="ARBA" id="ARBA00022490"/>
    </source>
</evidence>
<dbReference type="Proteomes" id="UP000479043">
    <property type="component" value="Unassembled WGS sequence"/>
</dbReference>
<dbReference type="PANTHER" id="PTHR22617">
    <property type="entry name" value="CHEMOTAXIS SENSOR HISTIDINE KINASE-RELATED"/>
    <property type="match status" value="1"/>
</dbReference>
<organism evidence="5 6">
    <name type="scientific">Thalassovita mangrovi</name>
    <dbReference type="NCBI Taxonomy" id="2692236"/>
    <lineage>
        <taxon>Bacteria</taxon>
        <taxon>Pseudomonadati</taxon>
        <taxon>Pseudomonadota</taxon>
        <taxon>Alphaproteobacteria</taxon>
        <taxon>Rhodobacterales</taxon>
        <taxon>Roseobacteraceae</taxon>
        <taxon>Thalassovita</taxon>
    </lineage>
</organism>
<keyword evidence="6" id="KW-1185">Reference proteome</keyword>
<dbReference type="Pfam" id="PF01584">
    <property type="entry name" value="CheW"/>
    <property type="match status" value="1"/>
</dbReference>
<dbReference type="EMBL" id="WWEN01000001">
    <property type="protein sequence ID" value="MYM53703.1"/>
    <property type="molecule type" value="Genomic_DNA"/>
</dbReference>
<protein>
    <recommendedName>
        <fullName evidence="2">Chemotaxis protein CheW</fullName>
    </recommendedName>
</protein>
<keyword evidence="3" id="KW-0963">Cytoplasm</keyword>
<evidence type="ECO:0000313" key="5">
    <source>
        <dbReference type="EMBL" id="MYM53703.1"/>
    </source>
</evidence>
<name>A0A6L8LD95_9RHOB</name>
<dbReference type="InterPro" id="IPR036061">
    <property type="entry name" value="CheW-like_dom_sf"/>
</dbReference>
<dbReference type="InterPro" id="IPR002545">
    <property type="entry name" value="CheW-lke_dom"/>
</dbReference>
<dbReference type="InterPro" id="IPR039315">
    <property type="entry name" value="CheW"/>
</dbReference>
<proteinExistence type="predicted"/>
<dbReference type="SMART" id="SM00260">
    <property type="entry name" value="CheW"/>
    <property type="match status" value="1"/>
</dbReference>
<evidence type="ECO:0000256" key="1">
    <source>
        <dbReference type="ARBA" id="ARBA00004496"/>
    </source>
</evidence>
<evidence type="ECO:0000256" key="2">
    <source>
        <dbReference type="ARBA" id="ARBA00021483"/>
    </source>
</evidence>
<dbReference type="PROSITE" id="PS50851">
    <property type="entry name" value="CHEW"/>
    <property type="match status" value="1"/>
</dbReference>
<dbReference type="AlphaFoldDB" id="A0A6L8LD95"/>
<sequence>MTKDQTVPAEAETLLHDDDNIDNMYLTFAIGKETYGVPIAVVTEIVGMQRIMTVPDVPRYIKGVINLRGKVIPLMDVRLRFNLEERAYDDRTVIIVLELSGSPVGLIVDRVSEVLEIADDHIDSARGMGGGEGQGLVEGLGRVGENVAIILNSAMLVSDVELSMPEAVSA</sequence>
<comment type="caution">
    <text evidence="5">The sequence shown here is derived from an EMBL/GenBank/DDBJ whole genome shotgun (WGS) entry which is preliminary data.</text>
</comment>
<feature type="domain" description="CheW-like" evidence="4">
    <location>
        <begin position="22"/>
        <end position="162"/>
    </location>
</feature>
<dbReference type="GO" id="GO:0005829">
    <property type="term" value="C:cytosol"/>
    <property type="evidence" value="ECO:0007669"/>
    <property type="project" value="TreeGrafter"/>
</dbReference>
<comment type="subcellular location">
    <subcellularLocation>
        <location evidence="1">Cytoplasm</location>
    </subcellularLocation>
</comment>
<dbReference type="Gene3D" id="2.40.50.180">
    <property type="entry name" value="CheA-289, Domain 4"/>
    <property type="match status" value="1"/>
</dbReference>
<evidence type="ECO:0000259" key="4">
    <source>
        <dbReference type="PROSITE" id="PS50851"/>
    </source>
</evidence>
<reference evidence="5 6" key="1">
    <citation type="submission" date="2020-01" db="EMBL/GenBank/DDBJ databases">
        <authorList>
            <person name="Chen S."/>
        </authorList>
    </citation>
    <scope>NUCLEOTIDE SEQUENCE [LARGE SCALE GENOMIC DNA]</scope>
    <source>
        <strain evidence="5 6">GS-10</strain>
    </source>
</reference>
<gene>
    <name evidence="5" type="ORF">GR167_00175</name>
</gene>
<dbReference type="GO" id="GO:0007165">
    <property type="term" value="P:signal transduction"/>
    <property type="evidence" value="ECO:0007669"/>
    <property type="project" value="InterPro"/>
</dbReference>
<evidence type="ECO:0000313" key="6">
    <source>
        <dbReference type="Proteomes" id="UP000479043"/>
    </source>
</evidence>
<dbReference type="SUPFAM" id="SSF50341">
    <property type="entry name" value="CheW-like"/>
    <property type="match status" value="1"/>
</dbReference>
<dbReference type="PANTHER" id="PTHR22617:SF45">
    <property type="entry name" value="CHEMOTAXIS PROTEIN CHEW"/>
    <property type="match status" value="1"/>
</dbReference>